<name>A0A0R3PGZ0_ANGCS</name>
<keyword evidence="2" id="KW-1185">Reference proteome</keyword>
<evidence type="ECO:0000313" key="2">
    <source>
        <dbReference type="Proteomes" id="UP000267027"/>
    </source>
</evidence>
<dbReference type="OrthoDB" id="5797683at2759"/>
<evidence type="ECO:0000313" key="1">
    <source>
        <dbReference type="EMBL" id="VDM55188.1"/>
    </source>
</evidence>
<dbReference type="EMBL" id="UYYA01001179">
    <property type="protein sequence ID" value="VDM55188.1"/>
    <property type="molecule type" value="Genomic_DNA"/>
</dbReference>
<organism evidence="3">
    <name type="scientific">Angiostrongylus costaricensis</name>
    <name type="common">Nematode worm</name>
    <dbReference type="NCBI Taxonomy" id="334426"/>
    <lineage>
        <taxon>Eukaryota</taxon>
        <taxon>Metazoa</taxon>
        <taxon>Ecdysozoa</taxon>
        <taxon>Nematoda</taxon>
        <taxon>Chromadorea</taxon>
        <taxon>Rhabditida</taxon>
        <taxon>Rhabditina</taxon>
        <taxon>Rhabditomorpha</taxon>
        <taxon>Strongyloidea</taxon>
        <taxon>Metastrongylidae</taxon>
        <taxon>Angiostrongylus</taxon>
    </lineage>
</organism>
<proteinExistence type="predicted"/>
<protein>
    <submittedName>
        <fullName evidence="3">Transposase</fullName>
    </submittedName>
</protein>
<dbReference type="Proteomes" id="UP000267027">
    <property type="component" value="Unassembled WGS sequence"/>
</dbReference>
<dbReference type="AlphaFoldDB" id="A0A0R3PGZ0"/>
<gene>
    <name evidence="1" type="ORF">ACOC_LOCUS3603</name>
</gene>
<accession>A0A0R3PGZ0</accession>
<sequence length="95" mass="10802">MRYNASFEVIMSESDFVVKTYYSGPRQCKFETERYFVALYQTPVQVKVSGTKFHHDLFFIVLSLAHQALHRSSVGKLEANLSGGIALARYIGRPP</sequence>
<dbReference type="WBParaSite" id="ACOC_0000360201-mRNA-1">
    <property type="protein sequence ID" value="ACOC_0000360201-mRNA-1"/>
    <property type="gene ID" value="ACOC_0000360201"/>
</dbReference>
<reference evidence="1 2" key="2">
    <citation type="submission" date="2018-11" db="EMBL/GenBank/DDBJ databases">
        <authorList>
            <consortium name="Pathogen Informatics"/>
        </authorList>
    </citation>
    <scope>NUCLEOTIDE SEQUENCE [LARGE SCALE GENOMIC DNA]</scope>
    <source>
        <strain evidence="1 2">Costa Rica</strain>
    </source>
</reference>
<reference evidence="3" key="1">
    <citation type="submission" date="2017-02" db="UniProtKB">
        <authorList>
            <consortium name="WormBaseParasite"/>
        </authorList>
    </citation>
    <scope>IDENTIFICATION</scope>
</reference>
<evidence type="ECO:0000313" key="3">
    <source>
        <dbReference type="WBParaSite" id="ACOC_0000360201-mRNA-1"/>
    </source>
</evidence>